<feature type="transmembrane region" description="Helical" evidence="1">
    <location>
        <begin position="239"/>
        <end position="261"/>
    </location>
</feature>
<dbReference type="PANTHER" id="PTHR35797:SF1">
    <property type="entry name" value="PROTEASE"/>
    <property type="match status" value="1"/>
</dbReference>
<evidence type="ECO:0000259" key="2">
    <source>
        <dbReference type="Pfam" id="PF02517"/>
    </source>
</evidence>
<keyword evidence="1" id="KW-0472">Membrane</keyword>
<dbReference type="RefSeq" id="WP_264795068.1">
    <property type="nucleotide sequence ID" value="NZ_BRVS01000005.1"/>
</dbReference>
<comment type="caution">
    <text evidence="3">The sequence shown here is derived from an EMBL/GenBank/DDBJ whole genome shotgun (WGS) entry which is preliminary data.</text>
</comment>
<feature type="transmembrane region" description="Helical" evidence="1">
    <location>
        <begin position="273"/>
        <end position="291"/>
    </location>
</feature>
<feature type="transmembrane region" description="Helical" evidence="1">
    <location>
        <begin position="81"/>
        <end position="109"/>
    </location>
</feature>
<dbReference type="InterPro" id="IPR042150">
    <property type="entry name" value="MmRce1-like"/>
</dbReference>
<evidence type="ECO:0000256" key="1">
    <source>
        <dbReference type="SAM" id="Phobius"/>
    </source>
</evidence>
<evidence type="ECO:0000313" key="3">
    <source>
        <dbReference type="EMBL" id="GLB66929.1"/>
    </source>
</evidence>
<feature type="domain" description="CAAX prenyl protease 2/Lysostaphin resistance protein A-like" evidence="2">
    <location>
        <begin position="150"/>
        <end position="251"/>
    </location>
</feature>
<keyword evidence="4" id="KW-1185">Reference proteome</keyword>
<evidence type="ECO:0000313" key="4">
    <source>
        <dbReference type="Proteomes" id="UP001209654"/>
    </source>
</evidence>
<sequence>MTAVKWRPVIVFVLLAYALAWLAALPLWLGDGLREPLFPLYAVLMMAAPAAAALATSRFVDRPPSIPRELGLVQFRPAGRFVLFLAAGLVLPVLLALAALAIGALLGVYPADFVGFSGYRLLLAQQSQAVGLAVPDLPIGVLVAAQSINIALAAVINTIPALGEELGWRGWLLPRLMPLGAPAAVVVSGVVWGAWHAPLILLGYNYPDGPGWLGVLAMCGMCTAFGGVFGWLRLRSGSVWPAALAHGALNASAGLMFLFVAAGGQFSTFHASVLGWSGWIVPLLLVAGLIATGQFRPAASHTVAAAHPPAGKP</sequence>
<feature type="transmembrane region" description="Helical" evidence="1">
    <location>
        <begin position="139"/>
        <end position="162"/>
    </location>
</feature>
<protein>
    <submittedName>
        <fullName evidence="3">Abortive infection protein</fullName>
    </submittedName>
</protein>
<proteinExistence type="predicted"/>
<dbReference type="InterPro" id="IPR003675">
    <property type="entry name" value="Rce1/LyrA-like_dom"/>
</dbReference>
<feature type="transmembrane region" description="Helical" evidence="1">
    <location>
        <begin position="40"/>
        <end position="60"/>
    </location>
</feature>
<keyword evidence="1" id="KW-1133">Transmembrane helix</keyword>
<feature type="transmembrane region" description="Helical" evidence="1">
    <location>
        <begin position="9"/>
        <end position="28"/>
    </location>
</feature>
<organism evidence="3 4">
    <name type="scientific">Arthrobacter mangrovi</name>
    <dbReference type="NCBI Taxonomy" id="2966350"/>
    <lineage>
        <taxon>Bacteria</taxon>
        <taxon>Bacillati</taxon>
        <taxon>Actinomycetota</taxon>
        <taxon>Actinomycetes</taxon>
        <taxon>Micrococcales</taxon>
        <taxon>Micrococcaceae</taxon>
        <taxon>Arthrobacter</taxon>
    </lineage>
</organism>
<reference evidence="3 4" key="1">
    <citation type="journal article" date="2023" name="Int. J. Syst. Evol. Microbiol.">
        <title>Arthrobacter mangrovi sp. nov., an actinobacterium isolated from the rhizosphere of a mangrove.</title>
        <authorList>
            <person name="Hamada M."/>
            <person name="Saitou S."/>
            <person name="Enomoto N."/>
            <person name="Nanri K."/>
            <person name="Hidaka K."/>
            <person name="Miura T."/>
            <person name="Tamura T."/>
        </authorList>
    </citation>
    <scope>NUCLEOTIDE SEQUENCE [LARGE SCALE GENOMIC DNA]</scope>
    <source>
        <strain evidence="3 4">NBRC 112813</strain>
    </source>
</reference>
<name>A0ABQ5MSJ1_9MICC</name>
<feature type="transmembrane region" description="Helical" evidence="1">
    <location>
        <begin position="212"/>
        <end position="232"/>
    </location>
</feature>
<gene>
    <name evidence="3" type="ORF">AHIS1636_13680</name>
</gene>
<dbReference type="Pfam" id="PF02517">
    <property type="entry name" value="Rce1-like"/>
    <property type="match status" value="1"/>
</dbReference>
<dbReference type="Proteomes" id="UP001209654">
    <property type="component" value="Unassembled WGS sequence"/>
</dbReference>
<feature type="transmembrane region" description="Helical" evidence="1">
    <location>
        <begin position="183"/>
        <end position="206"/>
    </location>
</feature>
<dbReference type="PANTHER" id="PTHR35797">
    <property type="entry name" value="PROTEASE-RELATED"/>
    <property type="match status" value="1"/>
</dbReference>
<keyword evidence="1" id="KW-0812">Transmembrane</keyword>
<dbReference type="EMBL" id="BRVS01000005">
    <property type="protein sequence ID" value="GLB66929.1"/>
    <property type="molecule type" value="Genomic_DNA"/>
</dbReference>
<accession>A0ABQ5MSJ1</accession>